<sequence>MYHFYFLQIDTCNGLISKLIASNSIDSDYMINTILEICDNTQVLLDKLSCTLR</sequence>
<proteinExistence type="predicted"/>
<name>A0A1I7H8T0_9PROT</name>
<dbReference type="EMBL" id="FPBL01000004">
    <property type="protein sequence ID" value="SFU57093.1"/>
    <property type="molecule type" value="Genomic_DNA"/>
</dbReference>
<gene>
    <name evidence="1" type="ORF">SAMN05216339_104153</name>
</gene>
<dbReference type="Proteomes" id="UP000183926">
    <property type="component" value="Unassembled WGS sequence"/>
</dbReference>
<dbReference type="AlphaFoldDB" id="A0A1I7H8T0"/>
<reference evidence="1 2" key="1">
    <citation type="submission" date="2016-10" db="EMBL/GenBank/DDBJ databases">
        <authorList>
            <person name="de Groot N.N."/>
        </authorList>
    </citation>
    <scope>NUCLEOTIDE SEQUENCE [LARGE SCALE GENOMIC DNA]</scope>
    <source>
        <strain evidence="1 2">Nm24</strain>
    </source>
</reference>
<evidence type="ECO:0000313" key="2">
    <source>
        <dbReference type="Proteomes" id="UP000183926"/>
    </source>
</evidence>
<organism evidence="1 2">
    <name type="scientific">Nitrosomonas eutropha</name>
    <dbReference type="NCBI Taxonomy" id="916"/>
    <lineage>
        <taxon>Bacteria</taxon>
        <taxon>Pseudomonadati</taxon>
        <taxon>Pseudomonadota</taxon>
        <taxon>Betaproteobacteria</taxon>
        <taxon>Nitrosomonadales</taxon>
        <taxon>Nitrosomonadaceae</taxon>
        <taxon>Nitrosomonas</taxon>
    </lineage>
</organism>
<accession>A0A1I7H8T0</accession>
<protein>
    <submittedName>
        <fullName evidence="1">Uncharacterized protein</fullName>
    </submittedName>
</protein>
<evidence type="ECO:0000313" key="1">
    <source>
        <dbReference type="EMBL" id="SFU57093.1"/>
    </source>
</evidence>